<dbReference type="HAMAP" id="MF_00223">
    <property type="entry name" value="FolE"/>
    <property type="match status" value="1"/>
</dbReference>
<dbReference type="FunFam" id="3.30.1130.10:FF:000001">
    <property type="entry name" value="GTP cyclohydrolase 1"/>
    <property type="match status" value="1"/>
</dbReference>
<reference evidence="7" key="1">
    <citation type="journal article" date="2015" name="PeerJ">
        <title>First genomic representation of candidate bacterial phylum KSB3 points to enhanced environmental sensing as a trigger of wastewater bulking.</title>
        <authorList>
            <person name="Sekiguchi Y."/>
            <person name="Ohashi A."/>
            <person name="Parks D.H."/>
            <person name="Yamauchi T."/>
            <person name="Tyson G.W."/>
            <person name="Hugenholtz P."/>
        </authorList>
    </citation>
    <scope>NUCLEOTIDE SEQUENCE [LARGE SCALE GENOMIC DNA]</scope>
</reference>
<dbReference type="GO" id="GO:0008270">
    <property type="term" value="F:zinc ion binding"/>
    <property type="evidence" value="ECO:0007669"/>
    <property type="project" value="UniProtKB-UniRule"/>
</dbReference>
<evidence type="ECO:0000256" key="2">
    <source>
        <dbReference type="ARBA" id="ARBA00005080"/>
    </source>
</evidence>
<name>A0A081C5M9_VECG1</name>
<gene>
    <name evidence="5" type="primary">folE</name>
    <name evidence="7" type="ORF">U27_06870</name>
</gene>
<comment type="similarity">
    <text evidence="5">Belongs to the GTP cyclohydrolase I family.</text>
</comment>
<evidence type="ECO:0000256" key="5">
    <source>
        <dbReference type="HAMAP-Rule" id="MF_00223"/>
    </source>
</evidence>
<keyword evidence="5" id="KW-0547">Nucleotide-binding</keyword>
<dbReference type="NCBIfam" id="TIGR00063">
    <property type="entry name" value="folE"/>
    <property type="match status" value="1"/>
</dbReference>
<dbReference type="GO" id="GO:0005737">
    <property type="term" value="C:cytoplasm"/>
    <property type="evidence" value="ECO:0007669"/>
    <property type="project" value="TreeGrafter"/>
</dbReference>
<dbReference type="HOGENOM" id="CLU_049768_3_1_0"/>
<proteinExistence type="inferred from homology"/>
<feature type="binding site" evidence="5">
    <location>
        <position position="147"/>
    </location>
    <ligand>
        <name>Zn(2+)</name>
        <dbReference type="ChEBI" id="CHEBI:29105"/>
    </ligand>
</feature>
<keyword evidence="5" id="KW-0479">Metal-binding</keyword>
<dbReference type="Proteomes" id="UP000030661">
    <property type="component" value="Unassembled WGS sequence"/>
</dbReference>
<dbReference type="PANTHER" id="PTHR11109:SF7">
    <property type="entry name" value="GTP CYCLOHYDROLASE 1"/>
    <property type="match status" value="1"/>
</dbReference>
<dbReference type="InterPro" id="IPR043133">
    <property type="entry name" value="GTP-CH-I_C/QueF"/>
</dbReference>
<sequence>MNEVRVQELIRQLLIEIGEDPEREGLQKTPERVAKSYAFLTKGYRTDPAEVINNAVFQSEANNMIIARDIEVYSLCEHHLLPFYGVCHIGYVAKKHVLGLSKLSRIVELYSRRLQIQERLTSQIARAIKDAIDAEGVGVVMECKHLCMMMRGVEKQHSTMTTSSVLGSFHHSQSTRLEFLNLIGK</sequence>
<comment type="subunit">
    <text evidence="5">Homopolymer.</text>
</comment>
<dbReference type="Gene3D" id="3.30.1130.10">
    <property type="match status" value="1"/>
</dbReference>
<dbReference type="NCBIfam" id="NF006825">
    <property type="entry name" value="PRK09347.1-2"/>
    <property type="match status" value="1"/>
</dbReference>
<dbReference type="eggNOG" id="COG0302">
    <property type="taxonomic scope" value="Bacteria"/>
</dbReference>
<evidence type="ECO:0000313" key="8">
    <source>
        <dbReference type="Proteomes" id="UP000030661"/>
    </source>
</evidence>
<accession>A0A081C5M9</accession>
<dbReference type="GO" id="GO:0005525">
    <property type="term" value="F:GTP binding"/>
    <property type="evidence" value="ECO:0007669"/>
    <property type="project" value="UniProtKB-KW"/>
</dbReference>
<dbReference type="Pfam" id="PF01227">
    <property type="entry name" value="GTP_cyclohydroI"/>
    <property type="match status" value="1"/>
</dbReference>
<dbReference type="Gene3D" id="1.10.286.10">
    <property type="match status" value="1"/>
</dbReference>
<dbReference type="PANTHER" id="PTHR11109">
    <property type="entry name" value="GTP CYCLOHYDROLASE I"/>
    <property type="match status" value="1"/>
</dbReference>
<evidence type="ECO:0000256" key="3">
    <source>
        <dbReference type="ARBA" id="ARBA00022563"/>
    </source>
</evidence>
<dbReference type="NCBIfam" id="NF006826">
    <property type="entry name" value="PRK09347.1-3"/>
    <property type="match status" value="1"/>
</dbReference>
<organism evidence="7">
    <name type="scientific">Vecturithrix granuli</name>
    <dbReference type="NCBI Taxonomy" id="1499967"/>
    <lineage>
        <taxon>Bacteria</taxon>
        <taxon>Candidatus Moduliflexota</taxon>
        <taxon>Candidatus Vecturitrichia</taxon>
        <taxon>Candidatus Vecturitrichales</taxon>
        <taxon>Candidatus Vecturitrichaceae</taxon>
        <taxon>Candidatus Vecturithrix</taxon>
    </lineage>
</organism>
<dbReference type="GO" id="GO:0003934">
    <property type="term" value="F:GTP cyclohydrolase I activity"/>
    <property type="evidence" value="ECO:0007669"/>
    <property type="project" value="UniProtKB-UniRule"/>
</dbReference>
<comment type="catalytic activity">
    <reaction evidence="1 5">
        <text>GTP + H2O = 7,8-dihydroneopterin 3'-triphosphate + formate + H(+)</text>
        <dbReference type="Rhea" id="RHEA:17473"/>
        <dbReference type="ChEBI" id="CHEBI:15377"/>
        <dbReference type="ChEBI" id="CHEBI:15378"/>
        <dbReference type="ChEBI" id="CHEBI:15740"/>
        <dbReference type="ChEBI" id="CHEBI:37565"/>
        <dbReference type="ChEBI" id="CHEBI:58462"/>
        <dbReference type="EC" id="3.5.4.16"/>
    </reaction>
</comment>
<dbReference type="PROSITE" id="PS00860">
    <property type="entry name" value="GTP_CYCLOHYDROL_1_2"/>
    <property type="match status" value="1"/>
</dbReference>
<dbReference type="GO" id="GO:0006729">
    <property type="term" value="P:tetrahydrobiopterin biosynthetic process"/>
    <property type="evidence" value="ECO:0007669"/>
    <property type="project" value="TreeGrafter"/>
</dbReference>
<feature type="binding site" evidence="5">
    <location>
        <position position="79"/>
    </location>
    <ligand>
        <name>Zn(2+)</name>
        <dbReference type="ChEBI" id="CHEBI:29105"/>
    </ligand>
</feature>
<dbReference type="InterPro" id="IPR018234">
    <property type="entry name" value="GTP_CycHdrlase_I_CS"/>
</dbReference>
<dbReference type="STRING" id="1499967.U27_06870"/>
<keyword evidence="8" id="KW-1185">Reference proteome</keyword>
<keyword evidence="3 5" id="KW-0554">One-carbon metabolism</keyword>
<dbReference type="GO" id="GO:0006730">
    <property type="term" value="P:one-carbon metabolic process"/>
    <property type="evidence" value="ECO:0007669"/>
    <property type="project" value="UniProtKB-UniRule"/>
</dbReference>
<evidence type="ECO:0000256" key="4">
    <source>
        <dbReference type="ARBA" id="ARBA00022801"/>
    </source>
</evidence>
<dbReference type="InterPro" id="IPR020602">
    <property type="entry name" value="GTP_CycHdrlase_I_dom"/>
</dbReference>
<keyword evidence="5" id="KW-0342">GTP-binding</keyword>
<dbReference type="InterPro" id="IPR043134">
    <property type="entry name" value="GTP-CH-I_N"/>
</dbReference>
<dbReference type="AlphaFoldDB" id="A0A081C5M9"/>
<dbReference type="PROSITE" id="PS00859">
    <property type="entry name" value="GTP_CYCLOHYDROL_1_1"/>
    <property type="match status" value="1"/>
</dbReference>
<evidence type="ECO:0000259" key="6">
    <source>
        <dbReference type="Pfam" id="PF01227"/>
    </source>
</evidence>
<dbReference type="InterPro" id="IPR001474">
    <property type="entry name" value="GTP_CycHdrlase_I"/>
</dbReference>
<dbReference type="EMBL" id="DF820471">
    <property type="protein sequence ID" value="GAK59884.1"/>
    <property type="molecule type" value="Genomic_DNA"/>
</dbReference>
<protein>
    <recommendedName>
        <fullName evidence="5">GTP cyclohydrolase 1</fullName>
        <ecNumber evidence="5">3.5.4.16</ecNumber>
    </recommendedName>
    <alternativeName>
        <fullName evidence="5">GTP cyclohydrolase I</fullName>
        <shortName evidence="5">GTP-CH-I</shortName>
    </alternativeName>
</protein>
<dbReference type="EC" id="3.5.4.16" evidence="5"/>
<keyword evidence="4 5" id="KW-0378">Hydrolase</keyword>
<comment type="pathway">
    <text evidence="2 5">Cofactor biosynthesis; 7,8-dihydroneopterin triphosphate biosynthesis; 7,8-dihydroneopterin triphosphate from GTP: step 1/1.</text>
</comment>
<dbReference type="UniPathway" id="UPA00848">
    <property type="reaction ID" value="UER00151"/>
</dbReference>
<keyword evidence="5" id="KW-0862">Zinc</keyword>
<dbReference type="SUPFAM" id="SSF55620">
    <property type="entry name" value="Tetrahydrobiopterin biosynthesis enzymes-like"/>
    <property type="match status" value="1"/>
</dbReference>
<feature type="domain" description="GTP cyclohydrolase I" evidence="6">
    <location>
        <begin position="7"/>
        <end position="183"/>
    </location>
</feature>
<feature type="binding site" evidence="5">
    <location>
        <position position="76"/>
    </location>
    <ligand>
        <name>Zn(2+)</name>
        <dbReference type="ChEBI" id="CHEBI:29105"/>
    </ligand>
</feature>
<evidence type="ECO:0000313" key="7">
    <source>
        <dbReference type="EMBL" id="GAK59884.1"/>
    </source>
</evidence>
<evidence type="ECO:0000256" key="1">
    <source>
        <dbReference type="ARBA" id="ARBA00001052"/>
    </source>
</evidence>
<dbReference type="GO" id="GO:0046654">
    <property type="term" value="P:tetrahydrofolate biosynthetic process"/>
    <property type="evidence" value="ECO:0007669"/>
    <property type="project" value="UniProtKB-UniRule"/>
</dbReference>